<evidence type="ECO:0008006" key="2">
    <source>
        <dbReference type="Google" id="ProtNLM"/>
    </source>
</evidence>
<evidence type="ECO:0000313" key="1">
    <source>
        <dbReference type="EMBL" id="SVC40848.1"/>
    </source>
</evidence>
<dbReference type="Gene3D" id="1.10.10.10">
    <property type="entry name" value="Winged helix-like DNA-binding domain superfamily/Winged helix DNA-binding domain"/>
    <property type="match status" value="1"/>
</dbReference>
<proteinExistence type="predicted"/>
<dbReference type="SUPFAM" id="SSF46785">
    <property type="entry name" value="Winged helix' DNA-binding domain"/>
    <property type="match status" value="1"/>
</dbReference>
<dbReference type="Pfam" id="PF13730">
    <property type="entry name" value="HTH_36"/>
    <property type="match status" value="1"/>
</dbReference>
<gene>
    <name evidence="1" type="ORF">METZ01_LOCUS293702</name>
</gene>
<dbReference type="InterPro" id="IPR036388">
    <property type="entry name" value="WH-like_DNA-bd_sf"/>
</dbReference>
<dbReference type="AlphaFoldDB" id="A0A382LWD2"/>
<dbReference type="EMBL" id="UINC01089610">
    <property type="protein sequence ID" value="SVC40848.1"/>
    <property type="molecule type" value="Genomic_DNA"/>
</dbReference>
<organism evidence="1">
    <name type="scientific">marine metagenome</name>
    <dbReference type="NCBI Taxonomy" id="408172"/>
    <lineage>
        <taxon>unclassified sequences</taxon>
        <taxon>metagenomes</taxon>
        <taxon>ecological metagenomes</taxon>
    </lineage>
</organism>
<accession>A0A382LWD2</accession>
<name>A0A382LWD2_9ZZZZ</name>
<reference evidence="1" key="1">
    <citation type="submission" date="2018-05" db="EMBL/GenBank/DDBJ databases">
        <authorList>
            <person name="Lanie J.A."/>
            <person name="Ng W.-L."/>
            <person name="Kazmierczak K.M."/>
            <person name="Andrzejewski T.M."/>
            <person name="Davidsen T.M."/>
            <person name="Wayne K.J."/>
            <person name="Tettelin H."/>
            <person name="Glass J.I."/>
            <person name="Rusch D."/>
            <person name="Podicherti R."/>
            <person name="Tsui H.-C.T."/>
            <person name="Winkler M.E."/>
        </authorList>
    </citation>
    <scope>NUCLEOTIDE SEQUENCE</scope>
</reference>
<sequence length="265" mass="30499">MAEEEGKFIISPREIIEDDRLSFWQIKVLLALYSFRNKNTDLVYPTRESISKRCGIRPSSISKTTTELVELGWLEKAGKGGNNKATVYRVTVPNFSTVQESCTVQESSTVTVQESCTRKNTIKEYPVVKKPKIDLERVRATPRTIRGPLTAFPELNIDPETWEEFKNHRKKIKKPMTPYAEKLILKKLVKFKEQGHEPNECLEATIANGWQGVFEPKPQQAKTKYLSADERARENTSWLDEEILKRREHGENEGRGHSDSLKIVH</sequence>
<protein>
    <recommendedName>
        <fullName evidence="2">Helix-turn-helix domain-containing protein</fullName>
    </recommendedName>
</protein>
<dbReference type="InterPro" id="IPR036390">
    <property type="entry name" value="WH_DNA-bd_sf"/>
</dbReference>